<evidence type="ECO:0000313" key="2">
    <source>
        <dbReference type="Proteomes" id="UP000249936"/>
    </source>
</evidence>
<dbReference type="PANTHER" id="PTHR30604">
    <property type="entry name" value="PROTEIN TRANSPORT PROTEIN HOFQ"/>
    <property type="match status" value="1"/>
</dbReference>
<organism evidence="1 2">
    <name type="scientific">Haemophilus influenzae</name>
    <dbReference type="NCBI Taxonomy" id="727"/>
    <lineage>
        <taxon>Bacteria</taxon>
        <taxon>Pseudomonadati</taxon>
        <taxon>Pseudomonadota</taxon>
        <taxon>Gammaproteobacteria</taxon>
        <taxon>Pasteurellales</taxon>
        <taxon>Pasteurellaceae</taxon>
        <taxon>Haemophilus</taxon>
    </lineage>
</organism>
<protein>
    <submittedName>
        <fullName evidence="1">Competence protein E</fullName>
    </submittedName>
</protein>
<reference evidence="1 2" key="1">
    <citation type="submission" date="2018-06" db="EMBL/GenBank/DDBJ databases">
        <authorList>
            <consortium name="Pathogen Informatics"/>
            <person name="Doyle S."/>
        </authorList>
    </citation>
    <scope>NUCLEOTIDE SEQUENCE [LARGE SCALE GENOMIC DNA]</scope>
    <source>
        <strain evidence="1 2">NCTC11872</strain>
    </source>
</reference>
<proteinExistence type="predicted"/>
<gene>
    <name evidence="1" type="primary">comE_2</name>
    <name evidence="1" type="ORF">NCTC11872_01312</name>
</gene>
<dbReference type="Proteomes" id="UP000249936">
    <property type="component" value="Unassembled WGS sequence"/>
</dbReference>
<dbReference type="AlphaFoldDB" id="A0A2X1PN39"/>
<dbReference type="InterPro" id="IPR051808">
    <property type="entry name" value="Type_IV_pilus_biogenesis"/>
</dbReference>
<name>A0A2X1PN39_HAEIF</name>
<dbReference type="PANTHER" id="PTHR30604:SF1">
    <property type="entry name" value="DNA UTILIZATION PROTEIN HOFQ"/>
    <property type="match status" value="1"/>
</dbReference>
<sequence>MDKPIEQIAIEARIVTITDESLKELGVRWGIFNPTENARRVAGSLTGNSFENIADNLNVNFATTTTPGWLYSITSRQN</sequence>
<accession>A0A2X1PN39</accession>
<dbReference type="EMBL" id="UASK01000005">
    <property type="protein sequence ID" value="SPX41700.1"/>
    <property type="molecule type" value="Genomic_DNA"/>
</dbReference>
<evidence type="ECO:0000313" key="1">
    <source>
        <dbReference type="EMBL" id="SPX41700.1"/>
    </source>
</evidence>